<evidence type="ECO:0000313" key="3">
    <source>
        <dbReference type="Proteomes" id="UP000747399"/>
    </source>
</evidence>
<accession>A0A8J4BFV9</accession>
<feature type="non-terminal residue" evidence="2">
    <location>
        <position position="1"/>
    </location>
</feature>
<dbReference type="EMBL" id="BNCO01000044">
    <property type="protein sequence ID" value="GIL61256.1"/>
    <property type="molecule type" value="Genomic_DNA"/>
</dbReference>
<evidence type="ECO:0000313" key="2">
    <source>
        <dbReference type="EMBL" id="GIL61256.1"/>
    </source>
</evidence>
<evidence type="ECO:0000256" key="1">
    <source>
        <dbReference type="SAM" id="MobiDB-lite"/>
    </source>
</evidence>
<name>A0A8J4BFV9_9CHLO</name>
<organism evidence="2 3">
    <name type="scientific">Volvox africanus</name>
    <dbReference type="NCBI Taxonomy" id="51714"/>
    <lineage>
        <taxon>Eukaryota</taxon>
        <taxon>Viridiplantae</taxon>
        <taxon>Chlorophyta</taxon>
        <taxon>core chlorophytes</taxon>
        <taxon>Chlorophyceae</taxon>
        <taxon>CS clade</taxon>
        <taxon>Chlamydomonadales</taxon>
        <taxon>Volvocaceae</taxon>
        <taxon>Volvox</taxon>
    </lineage>
</organism>
<dbReference type="AlphaFoldDB" id="A0A8J4BFV9"/>
<reference evidence="2" key="1">
    <citation type="journal article" date="2021" name="Proc. Natl. Acad. Sci. U.S.A.">
        <title>Three genomes in the algal genus Volvox reveal the fate of a haploid sex-determining region after a transition to homothallism.</title>
        <authorList>
            <person name="Yamamoto K."/>
            <person name="Hamaji T."/>
            <person name="Kawai-Toyooka H."/>
            <person name="Matsuzaki R."/>
            <person name="Takahashi F."/>
            <person name="Nishimura Y."/>
            <person name="Kawachi M."/>
            <person name="Noguchi H."/>
            <person name="Minakuchi Y."/>
            <person name="Umen J.G."/>
            <person name="Toyoda A."/>
            <person name="Nozaki H."/>
        </authorList>
    </citation>
    <scope>NUCLEOTIDE SEQUENCE</scope>
    <source>
        <strain evidence="2">NIES-3780</strain>
    </source>
</reference>
<sequence length="117" mass="12333">HGRENLQLRRSRSQSRSFSSGEGQQLREPSELTQAASGYGGGCGGGPGGGPRSGLGSHHHTGHHNAGYAGGGRDEFGCRGTQPRSSVAPSGPKRKRSSEQLRRHVQLARQERPAPGE</sequence>
<proteinExistence type="predicted"/>
<feature type="non-terminal residue" evidence="2">
    <location>
        <position position="117"/>
    </location>
</feature>
<keyword evidence="3" id="KW-1185">Reference proteome</keyword>
<protein>
    <submittedName>
        <fullName evidence="2">Uncharacterized protein</fullName>
    </submittedName>
</protein>
<feature type="region of interest" description="Disordered" evidence="1">
    <location>
        <begin position="1"/>
        <end position="117"/>
    </location>
</feature>
<feature type="compositionally biased region" description="Gly residues" evidence="1">
    <location>
        <begin position="38"/>
        <end position="53"/>
    </location>
</feature>
<dbReference type="Proteomes" id="UP000747399">
    <property type="component" value="Unassembled WGS sequence"/>
</dbReference>
<gene>
    <name evidence="2" type="ORF">Vafri_15653</name>
</gene>
<comment type="caution">
    <text evidence="2">The sequence shown here is derived from an EMBL/GenBank/DDBJ whole genome shotgun (WGS) entry which is preliminary data.</text>
</comment>